<gene>
    <name evidence="5" type="ORF">SAMN05444158_4360</name>
</gene>
<keyword evidence="1" id="KW-0805">Transcription regulation</keyword>
<accession>A0A1H1XKX6</accession>
<dbReference type="GO" id="GO:0003700">
    <property type="term" value="F:DNA-binding transcription factor activity"/>
    <property type="evidence" value="ECO:0007669"/>
    <property type="project" value="InterPro"/>
</dbReference>
<keyword evidence="3" id="KW-0804">Transcription</keyword>
<dbReference type="Pfam" id="PF12833">
    <property type="entry name" value="HTH_18"/>
    <property type="match status" value="1"/>
</dbReference>
<evidence type="ECO:0000259" key="4">
    <source>
        <dbReference type="PROSITE" id="PS01124"/>
    </source>
</evidence>
<evidence type="ECO:0000256" key="2">
    <source>
        <dbReference type="ARBA" id="ARBA00023125"/>
    </source>
</evidence>
<dbReference type="InterPro" id="IPR018062">
    <property type="entry name" value="HTH_AraC-typ_CS"/>
</dbReference>
<dbReference type="EMBL" id="LT629750">
    <property type="protein sequence ID" value="SDT09459.1"/>
    <property type="molecule type" value="Genomic_DNA"/>
</dbReference>
<keyword evidence="6" id="KW-1185">Reference proteome</keyword>
<dbReference type="InterPro" id="IPR009057">
    <property type="entry name" value="Homeodomain-like_sf"/>
</dbReference>
<evidence type="ECO:0000256" key="1">
    <source>
        <dbReference type="ARBA" id="ARBA00023015"/>
    </source>
</evidence>
<keyword evidence="2 5" id="KW-0238">DNA-binding</keyword>
<name>A0A1H1XKX6_9BRAD</name>
<reference evidence="6" key="1">
    <citation type="submission" date="2016-10" db="EMBL/GenBank/DDBJ databases">
        <authorList>
            <person name="Varghese N."/>
            <person name="Submissions S."/>
        </authorList>
    </citation>
    <scope>NUCLEOTIDE SEQUENCE [LARGE SCALE GENOMIC DNA]</scope>
    <source>
        <strain evidence="6">GAS369</strain>
    </source>
</reference>
<dbReference type="SMART" id="SM00342">
    <property type="entry name" value="HTH_ARAC"/>
    <property type="match status" value="1"/>
</dbReference>
<evidence type="ECO:0000256" key="3">
    <source>
        <dbReference type="ARBA" id="ARBA00023163"/>
    </source>
</evidence>
<dbReference type="PANTHER" id="PTHR46796:SF6">
    <property type="entry name" value="ARAC SUBFAMILY"/>
    <property type="match status" value="1"/>
</dbReference>
<dbReference type="AlphaFoldDB" id="A0A1H1XKX6"/>
<dbReference type="PANTHER" id="PTHR46796">
    <property type="entry name" value="HTH-TYPE TRANSCRIPTIONAL ACTIVATOR RHAS-RELATED"/>
    <property type="match status" value="1"/>
</dbReference>
<dbReference type="RefSeq" id="WP_146688758.1">
    <property type="nucleotide sequence ID" value="NZ_LT629750.1"/>
</dbReference>
<dbReference type="InterPro" id="IPR018060">
    <property type="entry name" value="HTH_AraC"/>
</dbReference>
<dbReference type="SUPFAM" id="SSF46689">
    <property type="entry name" value="Homeodomain-like"/>
    <property type="match status" value="2"/>
</dbReference>
<protein>
    <submittedName>
        <fullName evidence="5">AraC-type DNA-binding protein</fullName>
    </submittedName>
</protein>
<proteinExistence type="predicted"/>
<dbReference type="GO" id="GO:0043565">
    <property type="term" value="F:sequence-specific DNA binding"/>
    <property type="evidence" value="ECO:0007669"/>
    <property type="project" value="InterPro"/>
</dbReference>
<organism evidence="5 6">
    <name type="scientific">Bradyrhizobium canariense</name>
    <dbReference type="NCBI Taxonomy" id="255045"/>
    <lineage>
        <taxon>Bacteria</taxon>
        <taxon>Pseudomonadati</taxon>
        <taxon>Pseudomonadota</taxon>
        <taxon>Alphaproteobacteria</taxon>
        <taxon>Hyphomicrobiales</taxon>
        <taxon>Nitrobacteraceae</taxon>
        <taxon>Bradyrhizobium</taxon>
    </lineage>
</organism>
<evidence type="ECO:0000313" key="6">
    <source>
        <dbReference type="Proteomes" id="UP000243904"/>
    </source>
</evidence>
<dbReference type="Proteomes" id="UP000243904">
    <property type="component" value="Chromosome I"/>
</dbReference>
<sequence length="324" mass="35972">MPNYSSIDYDNMLAAGRQGLSFCSPAVSDFTPRYLESDVMAPVRTIGVGANSSLKATFWHSTVEQCDHNGDPDFVCIALNTGGGPIWRNNETIPSQVGSVAMQPFEGARWRFEHPVSFVQLYVPFTLLQTVSESIFNRELAHDKLRMPSGVGGDRLCGAARSVRYALSLIEPTNLILDSWALILSEILVRQFSSHSDKHPRTSFGKIPALGVARVVDYIEASIDRDLDLASLASVASMSVYHFARRFRETIGMSPHAYVLCRRIRRAQEMLNRGRSSLTQVSAACGFSSQAHLTTVFRRSLGVTPGEYRRTILHGRLRSSLDDR</sequence>
<evidence type="ECO:0000313" key="5">
    <source>
        <dbReference type="EMBL" id="SDT09459.1"/>
    </source>
</evidence>
<feature type="domain" description="HTH araC/xylS-type" evidence="4">
    <location>
        <begin position="213"/>
        <end position="311"/>
    </location>
</feature>
<dbReference type="Gene3D" id="1.10.10.60">
    <property type="entry name" value="Homeodomain-like"/>
    <property type="match status" value="2"/>
</dbReference>
<dbReference type="InterPro" id="IPR050204">
    <property type="entry name" value="AraC_XylS_family_regulators"/>
</dbReference>
<dbReference type="PROSITE" id="PS01124">
    <property type="entry name" value="HTH_ARAC_FAMILY_2"/>
    <property type="match status" value="1"/>
</dbReference>
<dbReference type="PROSITE" id="PS00041">
    <property type="entry name" value="HTH_ARAC_FAMILY_1"/>
    <property type="match status" value="1"/>
</dbReference>